<name>A0A1V1P7Y9_9BACT</name>
<dbReference type="Pfam" id="PF17963">
    <property type="entry name" value="Big_9"/>
    <property type="match status" value="2"/>
</dbReference>
<reference evidence="5" key="1">
    <citation type="submission" date="2012-11" db="EMBL/GenBank/DDBJ databases">
        <authorList>
            <person name="Lucero-Rivera Y.E."/>
            <person name="Tovar-Ramirez D."/>
        </authorList>
    </citation>
    <scope>NUCLEOTIDE SEQUENCE [LARGE SCALE GENOMIC DNA]</scope>
    <source>
        <strain evidence="5">Araruama</strain>
    </source>
</reference>
<dbReference type="Gene3D" id="2.60.40.3440">
    <property type="match status" value="1"/>
</dbReference>
<sequence>MKKGIVFLLFWILAHFSLFLESAETAIVQRQVFENNTCVPSVSISITPLEFTDAYAVTEKLPPGLNPLAISENGQWHADLLEIRWGNFRDHTARTFTYQLTGVNADYLLDELVFSADGIVEEITSSTSISIHCTQTQNPEQPDDPQELPEQLPLPIFHLTSQTVPTSVDMTTTVQESVIYFTTDGSRPNTASQMFTGLLEINEPTILRAIAIKPGFADSEVLSIRLEAILTSKPTVNPHWCHVDSCAPSICFDITETVRSYALEIPVPQGLTPDGINENGQWLPEDRLIRWGNFKDGLARSLSCSLTGINGTYAFHDIIYSENGIPFDLTLTNLTLNCATNNPDTPDDPDPPEIIAAPIIHTISNSDPFAFSMTCSSPDTEIYYTTDGTRPTENSLVYANPISLTDGAIIRAIAMKDGTLSSDTTVMSYEITPTAPAFGQMYTLVDHNGSCQPEIHISLSPHSEIESWALELFLPENLNHTFINQSGIYSYTQHSIRWGNYRDNPPKEIVFSVTGYTQTAVVDGILSFDGHTQAMPGISVDVNCPNTNTRPQPPVMTFEQTDLELHYMTQTLFTVSDADSDFLTLVAFSSDPMLIPDSFIVLGDSPQIHHTSGNPGEPITLSLTCYRADKNYGQATITIEVYDGNGLSTSQQLNIAATPCQSLTGENCDITQTMGMVAAGDGHYLALKPNGTVMAWGNNSDGQLGIGESGSDSYRITPILINGLSNIIAIQAGSNHNLALGSDGAVWAWGDNLEGQLGIGNTSDQNTPVQINTLDNIVAIAAGFSHSLALKADGTVWAWGGQDEFGDHITIPVMKPDLFNVVAIAAGGGHSFALRSNGIAWAWGGNTFGQLGIGNTTAQNHPVKVHSISNIVKLAAGFDHSMALDQDGSVYAWGFNHLGQSGTANPSYYLTSPVQVSDIENGCDIECGSYHSFAQLNDGLVMGWGSNWNNQVNDSQALHLISPKPVHSITGIVDMSAFGDFSNIVLTQQGTILTWENSGHLPVFKEVMPNSEDIVDISSNDEKTCVVLNDGNVWCWGKNIDGLDTLFSSEPLHISGLTNMKAIVISPSTIQNIYHPVTSSQTVLKNDGTVWKWGVNEYGQLGNGTTENSSLPVQVKNLGNVISVSATYFHGLAVKSDGTVWSWGYNYDGQLGDGSMADRSVPEQIPYLDNVIQVAAGPNKSYALTREGTVFFWGKDDFRTSMTPERMDDLEDIVSIHSSDTFVLALKSDGTVWAKGMYDMYFYRIINLKDIVEIDIAGSNCMARASNGDIWVYWSYTWYPFYISLPDVSKIRAGTECYYFFKNDGSVWMWGFENSIIHPEKITLNPDKSAIFNVCSPIQLNAIDDQKIFEDTPITIPLSFTSETDTSYTIEVHANNPFMAAAQVIQTQNEYALHIEPYTNQNGQTKMVVVAQDIDGNATSTEFALTIDPVNDCPSISAIDKQVMISKNNAYTSPPFYIRDVDDDPFNLQLDVSSSNKALLSSDDIIIDLMYDTCHLIIPATTESGTTDIALTVTDISGLLAVSTFTLEIIYKEVSIEPIGHWYTDEDQPDSFSFRLLDTENDLSDLSIVISAACPDLISSLSYEKNIQDNLQTFSIIPSENQYGLCPVSITVTDAQLTLAESYMISIVSVDDPPEISQIPDQNISGTSLVSEIDFYVHDVDSNVSNIICTARSFNPIVVPENNIIIDGQGENRHLRIYPTTNAVERVVITVSAVSNHLTDTTTFAITFNSPPVVTDRSLTLDEDKHIYCSMTATDAQNDPLSYTIVEFPKHGTVTINGPIADYTPFPDYNGLDSFSFKANDGYSDSNIAMAVLTIYPINDIPVAQNLSFETAENMACPLYFAYSDVDGDILTPIINESPKHGNISQDLIYTPDDWFWGTDRLIYSLSDEHGTSLTATASITVNRSKAYTLSILSLNGVGEIEIDGTRILLPWQQSFAPDTEITIYPISTPDRIFNEWYYNQTALTDNPLMMTLDRDKSISAHFVPPTKVLTLLGYQSVTIDGVTYQLPLEKSFYQGDHITLNAVPQNLFMGWTGDICNNENPIEIDIQSNMTIGVTFKDSKEWALSINAETVDLPQTYTDSAVIGVSLLPETQAHQLPDEYGCSLWVYSSDWDKNKKSIQAYQSNTSSWVIAINPHGNIGSPAPRTSRIYWNPTQLSDLGNYRMYRGYDQTGEIVIPDMRTETEYHVTGSEAVQTFTIVWSAQAAITVHLDTDPGWNLISLPVKPVNTSANILFPDTTIYEYENGGYVHVTNLEPGKGYWLKTEGTGYDITGEPIGDYTHTLQPGWHLIGSLEQAVDQV</sequence>
<dbReference type="NCBIfam" id="NF012211">
    <property type="entry name" value="tand_rpt_95"/>
    <property type="match status" value="1"/>
</dbReference>
<keyword evidence="1" id="KW-0677">Repeat</keyword>
<dbReference type="PANTHER" id="PTHR22870:SF408">
    <property type="entry name" value="OS09G0560450 PROTEIN"/>
    <property type="match status" value="1"/>
</dbReference>
<feature type="non-terminal residue" evidence="4">
    <location>
        <position position="2299"/>
    </location>
</feature>
<accession>A0A1V1P7Y9</accession>
<dbReference type="SUPFAM" id="SSF50985">
    <property type="entry name" value="RCC1/BLIP-II"/>
    <property type="match status" value="3"/>
</dbReference>
<dbReference type="Gene3D" id="2.130.10.30">
    <property type="entry name" value="Regulator of chromosome condensation 1/beta-lactamase-inhibitor protein II"/>
    <property type="match status" value="4"/>
</dbReference>
<dbReference type="Pfam" id="PF25390">
    <property type="entry name" value="WD40_RLD"/>
    <property type="match status" value="1"/>
</dbReference>
<dbReference type="Gene3D" id="2.60.40.2810">
    <property type="match status" value="1"/>
</dbReference>
<dbReference type="EMBL" id="ATBP01000363">
    <property type="protein sequence ID" value="ETR70825.1"/>
    <property type="molecule type" value="Genomic_DNA"/>
</dbReference>
<dbReference type="InterPro" id="IPR058923">
    <property type="entry name" value="RCC1-like_dom"/>
</dbReference>
<evidence type="ECO:0000313" key="4">
    <source>
        <dbReference type="EMBL" id="ETR70825.1"/>
    </source>
</evidence>
<evidence type="ECO:0000259" key="2">
    <source>
        <dbReference type="Pfam" id="PF13290"/>
    </source>
</evidence>
<feature type="domain" description="GH29D-like beta-sandwich" evidence="2">
    <location>
        <begin position="370"/>
        <end position="424"/>
    </location>
</feature>
<proteinExistence type="predicted"/>
<dbReference type="Pfam" id="PF13540">
    <property type="entry name" value="RCC1_2"/>
    <property type="match status" value="1"/>
</dbReference>
<dbReference type="PANTHER" id="PTHR22870">
    <property type="entry name" value="REGULATOR OF CHROMOSOME CONDENSATION"/>
    <property type="match status" value="1"/>
</dbReference>
<protein>
    <submittedName>
        <fullName evidence="4">Uncharacterized protein</fullName>
    </submittedName>
</protein>
<feature type="domain" description="GH29D-like beta-sandwich" evidence="2">
    <location>
        <begin position="165"/>
        <end position="222"/>
    </location>
</feature>
<evidence type="ECO:0000256" key="1">
    <source>
        <dbReference type="ARBA" id="ARBA00022737"/>
    </source>
</evidence>
<dbReference type="Pfam" id="PF00415">
    <property type="entry name" value="RCC1"/>
    <property type="match status" value="2"/>
</dbReference>
<dbReference type="PROSITE" id="PS50012">
    <property type="entry name" value="RCC1_3"/>
    <property type="match status" value="7"/>
</dbReference>
<dbReference type="InterPro" id="IPR051210">
    <property type="entry name" value="Ub_ligase/GEF_domain"/>
</dbReference>
<evidence type="ECO:0000259" key="3">
    <source>
        <dbReference type="Pfam" id="PF25390"/>
    </source>
</evidence>
<dbReference type="InterPro" id="IPR009091">
    <property type="entry name" value="RCC1/BLIP-II"/>
</dbReference>
<evidence type="ECO:0000313" key="5">
    <source>
        <dbReference type="Proteomes" id="UP000189670"/>
    </source>
</evidence>
<dbReference type="InterPro" id="IPR059177">
    <property type="entry name" value="GH29D-like_dom"/>
</dbReference>
<organism evidence="4 5">
    <name type="scientific">Candidatus Magnetoglobus multicellularis str. Araruama</name>
    <dbReference type="NCBI Taxonomy" id="890399"/>
    <lineage>
        <taxon>Bacteria</taxon>
        <taxon>Pseudomonadati</taxon>
        <taxon>Thermodesulfobacteriota</taxon>
        <taxon>Desulfobacteria</taxon>
        <taxon>Desulfobacterales</taxon>
        <taxon>Desulfobacteraceae</taxon>
        <taxon>Candidatus Magnetoglobus</taxon>
    </lineage>
</organism>
<feature type="domain" description="RCC1-like" evidence="3">
    <location>
        <begin position="674"/>
        <end position="981"/>
    </location>
</feature>
<dbReference type="Pfam" id="PF13290">
    <property type="entry name" value="CHB_HEX_C_1"/>
    <property type="match status" value="2"/>
</dbReference>
<dbReference type="Proteomes" id="UP000189670">
    <property type="component" value="Unassembled WGS sequence"/>
</dbReference>
<dbReference type="PRINTS" id="PR00633">
    <property type="entry name" value="RCCNDNSATION"/>
</dbReference>
<dbReference type="InterPro" id="IPR000408">
    <property type="entry name" value="Reg_chr_condens"/>
</dbReference>
<dbReference type="PROSITE" id="PS00626">
    <property type="entry name" value="RCC1_2"/>
    <property type="match status" value="3"/>
</dbReference>
<gene>
    <name evidence="4" type="ORF">OMM_08528</name>
</gene>
<comment type="caution">
    <text evidence="4">The sequence shown here is derived from an EMBL/GenBank/DDBJ whole genome shotgun (WGS) entry which is preliminary data.</text>
</comment>